<feature type="transmembrane region" description="Helical" evidence="4">
    <location>
        <begin position="350"/>
        <end position="368"/>
    </location>
</feature>
<comment type="similarity">
    <text evidence="1">Belongs to the glycosyltransferase 2 family.</text>
</comment>
<keyword evidence="2" id="KW-0328">Glycosyltransferase</keyword>
<keyword evidence="4" id="KW-1133">Transmembrane helix</keyword>
<dbReference type="GO" id="GO:0016757">
    <property type="term" value="F:glycosyltransferase activity"/>
    <property type="evidence" value="ECO:0007669"/>
    <property type="project" value="UniProtKB-KW"/>
</dbReference>
<keyword evidence="7" id="KW-1185">Reference proteome</keyword>
<evidence type="ECO:0000313" key="6">
    <source>
        <dbReference type="EMBL" id="KJF42561.1"/>
    </source>
</evidence>
<feature type="transmembrane region" description="Helical" evidence="4">
    <location>
        <begin position="15"/>
        <end position="36"/>
    </location>
</feature>
<keyword evidence="4" id="KW-0812">Transmembrane</keyword>
<name>A0A0D8J7S2_9BACT</name>
<comment type="caution">
    <text evidence="6">The sequence shown here is derived from an EMBL/GenBank/DDBJ whole genome shotgun (WGS) entry which is preliminary data.</text>
</comment>
<reference evidence="6 7" key="1">
    <citation type="submission" date="2014-09" db="EMBL/GenBank/DDBJ databases">
        <title>Draft Genome Sequence of Draconibacterium sp. JN14CK-3.</title>
        <authorList>
            <person name="Dong C."/>
            <person name="Lai Q."/>
            <person name="Shao Z."/>
        </authorList>
    </citation>
    <scope>NUCLEOTIDE SEQUENCE [LARGE SCALE GENOMIC DNA]</scope>
    <source>
        <strain evidence="6 7">JN14CK-3</strain>
    </source>
</reference>
<evidence type="ECO:0000259" key="5">
    <source>
        <dbReference type="Pfam" id="PF00535"/>
    </source>
</evidence>
<dbReference type="PANTHER" id="PTHR43630">
    <property type="entry name" value="POLY-BETA-1,6-N-ACETYL-D-GLUCOSAMINE SYNTHASE"/>
    <property type="match status" value="1"/>
</dbReference>
<proteinExistence type="inferred from homology"/>
<evidence type="ECO:0000313" key="7">
    <source>
        <dbReference type="Proteomes" id="UP000032544"/>
    </source>
</evidence>
<sequence>MIRELLDTFNALTTIQLVVVVAVALLWLLRLLYLLFFPLRVLVKMRTKPLATEKAPLSVLMVVRNEEENCRETLPRLLNLENPDMEVVVIDDYSQDNTLSVLGLLKQRYQRMKLSSLSQETRYSEKLAQNIALKSAEKDWVLLYPVSAQNPSQDWLNEIGKTVADQVVVKVAYTTVAANNNRFNKFYRIENFFQQVRSASYSLNGLAFVYKEENVAFKKAEYFKLGGFGLKVQEPYANLELVINRFIRKKNVKFCFNDKSILTKQVAAGLSEFKDLVRKSIRIEKHLSKWKQFVLLLDRLTQVFYPLSLALVLLVAFKLWPIIAALVVVKLLVFMVIIKILQNRLNERKLFITSLVFSFIMPFYKLFFRWSFNRQSQNHKWKNRG</sequence>
<dbReference type="EMBL" id="JRHC01000005">
    <property type="protein sequence ID" value="KJF42561.1"/>
    <property type="molecule type" value="Genomic_DNA"/>
</dbReference>
<feature type="transmembrane region" description="Helical" evidence="4">
    <location>
        <begin position="319"/>
        <end position="338"/>
    </location>
</feature>
<accession>A0A0D8J7S2</accession>
<dbReference type="PANTHER" id="PTHR43630:SF1">
    <property type="entry name" value="POLY-BETA-1,6-N-ACETYL-D-GLUCOSAMINE SYNTHASE"/>
    <property type="match status" value="1"/>
</dbReference>
<keyword evidence="3" id="KW-0808">Transferase</keyword>
<gene>
    <name evidence="6" type="ORF">LH29_18615</name>
</gene>
<dbReference type="AlphaFoldDB" id="A0A0D8J7S2"/>
<evidence type="ECO:0000256" key="3">
    <source>
        <dbReference type="ARBA" id="ARBA00022679"/>
    </source>
</evidence>
<dbReference type="Proteomes" id="UP000032544">
    <property type="component" value="Unassembled WGS sequence"/>
</dbReference>
<evidence type="ECO:0000256" key="2">
    <source>
        <dbReference type="ARBA" id="ARBA00022676"/>
    </source>
</evidence>
<dbReference type="OrthoDB" id="9800276at2"/>
<feature type="transmembrane region" description="Helical" evidence="4">
    <location>
        <begin position="293"/>
        <end position="313"/>
    </location>
</feature>
<dbReference type="InterPro" id="IPR001173">
    <property type="entry name" value="Glyco_trans_2-like"/>
</dbReference>
<evidence type="ECO:0000256" key="4">
    <source>
        <dbReference type="SAM" id="Phobius"/>
    </source>
</evidence>
<evidence type="ECO:0000256" key="1">
    <source>
        <dbReference type="ARBA" id="ARBA00006739"/>
    </source>
</evidence>
<keyword evidence="4" id="KW-0472">Membrane</keyword>
<organism evidence="6 7">
    <name type="scientific">Draconibacterium sediminis</name>
    <dbReference type="NCBI Taxonomy" id="1544798"/>
    <lineage>
        <taxon>Bacteria</taxon>
        <taxon>Pseudomonadati</taxon>
        <taxon>Bacteroidota</taxon>
        <taxon>Bacteroidia</taxon>
        <taxon>Marinilabiliales</taxon>
        <taxon>Prolixibacteraceae</taxon>
        <taxon>Draconibacterium</taxon>
    </lineage>
</organism>
<dbReference type="Gene3D" id="3.90.550.10">
    <property type="entry name" value="Spore Coat Polysaccharide Biosynthesis Protein SpsA, Chain A"/>
    <property type="match status" value="1"/>
</dbReference>
<protein>
    <recommendedName>
        <fullName evidence="5">Glycosyltransferase 2-like domain-containing protein</fullName>
    </recommendedName>
</protein>
<feature type="domain" description="Glycosyltransferase 2-like" evidence="5">
    <location>
        <begin position="58"/>
        <end position="143"/>
    </location>
</feature>
<dbReference type="RefSeq" id="WP_045032362.1">
    <property type="nucleotide sequence ID" value="NZ_JRHC01000005.1"/>
</dbReference>
<dbReference type="STRING" id="1544798.LH29_18615"/>
<dbReference type="SUPFAM" id="SSF53448">
    <property type="entry name" value="Nucleotide-diphospho-sugar transferases"/>
    <property type="match status" value="1"/>
</dbReference>
<dbReference type="Pfam" id="PF00535">
    <property type="entry name" value="Glycos_transf_2"/>
    <property type="match status" value="1"/>
</dbReference>
<dbReference type="InterPro" id="IPR029044">
    <property type="entry name" value="Nucleotide-diphossugar_trans"/>
</dbReference>